<dbReference type="CDD" id="cd07962">
    <property type="entry name" value="Anticodon_Ia_Val"/>
    <property type="match status" value="1"/>
</dbReference>
<evidence type="ECO:0000256" key="10">
    <source>
        <dbReference type="ARBA" id="ARBA00047552"/>
    </source>
</evidence>
<keyword evidence="6 12" id="KW-0067">ATP-binding</keyword>
<comment type="similarity">
    <text evidence="11 12">Belongs to the class-I aminoacyl-tRNA synthetase family. ValS type 1 subfamily.</text>
</comment>
<dbReference type="InterPro" id="IPR009080">
    <property type="entry name" value="tRNAsynth_Ia_anticodon-bd"/>
</dbReference>
<comment type="function">
    <text evidence="12">Catalyzes the attachment of valine to tRNA(Val). As ValRS can inadvertently accommodate and process structurally similar amino acids such as threonine, to avoid such errors, it has a 'posttransfer' editing activity that hydrolyzes mischarged Thr-tRNA(Val) in a tRNA-dependent manner.</text>
</comment>
<dbReference type="GO" id="GO:0004832">
    <property type="term" value="F:valine-tRNA ligase activity"/>
    <property type="evidence" value="ECO:0007669"/>
    <property type="project" value="UniProtKB-UniRule"/>
</dbReference>
<reference evidence="17 18" key="1">
    <citation type="submission" date="2016-11" db="EMBL/GenBank/DDBJ databases">
        <title>Study of marine rhodopsin-containing bacteria.</title>
        <authorList>
            <person name="Yoshizawa S."/>
            <person name="Kumagai Y."/>
            <person name="Kogure K."/>
        </authorList>
    </citation>
    <scope>NUCLEOTIDE SEQUENCE [LARGE SCALE GENOMIC DNA]</scope>
    <source>
        <strain evidence="17 18">SG-29</strain>
    </source>
</reference>
<organism evidence="17 18">
    <name type="scientific">Rubricoccus marinus</name>
    <dbReference type="NCBI Taxonomy" id="716817"/>
    <lineage>
        <taxon>Bacteria</taxon>
        <taxon>Pseudomonadati</taxon>
        <taxon>Rhodothermota</taxon>
        <taxon>Rhodothermia</taxon>
        <taxon>Rhodothermales</taxon>
        <taxon>Rubricoccaceae</taxon>
        <taxon>Rubricoccus</taxon>
    </lineage>
</organism>
<comment type="caution">
    <text evidence="17">The sequence shown here is derived from an EMBL/GenBank/DDBJ whole genome shotgun (WGS) entry which is preliminary data.</text>
</comment>
<keyword evidence="8 12" id="KW-0175">Coiled coil</keyword>
<comment type="caution">
    <text evidence="12">Lacks conserved residue(s) required for the propagation of feature annotation.</text>
</comment>
<dbReference type="EMBL" id="MQWB01000001">
    <property type="protein sequence ID" value="OZC02062.1"/>
    <property type="molecule type" value="Genomic_DNA"/>
</dbReference>
<dbReference type="AlphaFoldDB" id="A0A259TWA3"/>
<dbReference type="EC" id="6.1.1.9" evidence="12"/>
<dbReference type="SUPFAM" id="SSF52374">
    <property type="entry name" value="Nucleotidylyl transferase"/>
    <property type="match status" value="1"/>
</dbReference>
<dbReference type="OrthoDB" id="9810365at2"/>
<dbReference type="InterPro" id="IPR002300">
    <property type="entry name" value="aa-tRNA-synth_Ia"/>
</dbReference>
<feature type="short sequence motif" description="'HIGH' region" evidence="12">
    <location>
        <begin position="61"/>
        <end position="71"/>
    </location>
</feature>
<gene>
    <name evidence="12" type="primary">valS</name>
    <name evidence="17" type="ORF">BSZ36_03125</name>
</gene>
<evidence type="ECO:0000256" key="1">
    <source>
        <dbReference type="ARBA" id="ARBA00004496"/>
    </source>
</evidence>
<comment type="domain">
    <text evidence="12">The C-terminal coiled-coil domain is crucial for aminoacylation activity.</text>
</comment>
<evidence type="ECO:0000256" key="11">
    <source>
        <dbReference type="ARBA" id="ARBA00060830"/>
    </source>
</evidence>
<dbReference type="NCBIfam" id="NF004349">
    <property type="entry name" value="PRK05729.1"/>
    <property type="match status" value="1"/>
</dbReference>
<evidence type="ECO:0000256" key="6">
    <source>
        <dbReference type="ARBA" id="ARBA00022840"/>
    </source>
</evidence>
<dbReference type="GO" id="GO:0005829">
    <property type="term" value="C:cytosol"/>
    <property type="evidence" value="ECO:0007669"/>
    <property type="project" value="TreeGrafter"/>
</dbReference>
<keyword evidence="9 12" id="KW-0030">Aminoacyl-tRNA synthetase</keyword>
<dbReference type="PANTHER" id="PTHR11946:SF93">
    <property type="entry name" value="VALINE--TRNA LIGASE, CHLOROPLASTIC_MITOCHONDRIAL 2"/>
    <property type="match status" value="1"/>
</dbReference>
<dbReference type="RefSeq" id="WP_094545911.1">
    <property type="nucleotide sequence ID" value="NZ_MQWB01000001.1"/>
</dbReference>
<dbReference type="InterPro" id="IPR014729">
    <property type="entry name" value="Rossmann-like_a/b/a_fold"/>
</dbReference>
<dbReference type="FunCoup" id="A0A259TWA3">
    <property type="interactions" value="510"/>
</dbReference>
<feature type="region of interest" description="Disordered" evidence="13">
    <location>
        <begin position="1"/>
        <end position="20"/>
    </location>
</feature>
<dbReference type="InterPro" id="IPR013155">
    <property type="entry name" value="M/V/L/I-tRNA-synth_anticd-bd"/>
</dbReference>
<evidence type="ECO:0000259" key="15">
    <source>
        <dbReference type="Pfam" id="PF08264"/>
    </source>
</evidence>
<dbReference type="GO" id="GO:0002161">
    <property type="term" value="F:aminoacyl-tRNA deacylase activity"/>
    <property type="evidence" value="ECO:0007669"/>
    <property type="project" value="InterPro"/>
</dbReference>
<evidence type="ECO:0000256" key="3">
    <source>
        <dbReference type="ARBA" id="ARBA00022490"/>
    </source>
</evidence>
<feature type="binding site" evidence="12">
    <location>
        <position position="559"/>
    </location>
    <ligand>
        <name>ATP</name>
        <dbReference type="ChEBI" id="CHEBI:30616"/>
    </ligand>
</feature>
<dbReference type="InterPro" id="IPR009008">
    <property type="entry name" value="Val/Leu/Ile-tRNA-synth_edit"/>
</dbReference>
<dbReference type="SUPFAM" id="SSF47323">
    <property type="entry name" value="Anticodon-binding domain of a subclass of class I aminoacyl-tRNA synthetases"/>
    <property type="match status" value="1"/>
</dbReference>
<dbReference type="InterPro" id="IPR019499">
    <property type="entry name" value="Val-tRNA_synth_tRNA-bd"/>
</dbReference>
<dbReference type="HAMAP" id="MF_02004">
    <property type="entry name" value="Val_tRNA_synth_type1"/>
    <property type="match status" value="1"/>
</dbReference>
<dbReference type="Gene3D" id="1.10.730.10">
    <property type="entry name" value="Isoleucyl-tRNA Synthetase, Domain 1"/>
    <property type="match status" value="1"/>
</dbReference>
<evidence type="ECO:0000256" key="2">
    <source>
        <dbReference type="ARBA" id="ARBA00011245"/>
    </source>
</evidence>
<accession>A0A259TWA3</accession>
<proteinExistence type="inferred from homology"/>
<dbReference type="Gene3D" id="3.40.50.620">
    <property type="entry name" value="HUPs"/>
    <property type="match status" value="2"/>
</dbReference>
<dbReference type="InterPro" id="IPR010978">
    <property type="entry name" value="tRNA-bd_arm"/>
</dbReference>
<evidence type="ECO:0000256" key="9">
    <source>
        <dbReference type="ARBA" id="ARBA00023146"/>
    </source>
</evidence>
<feature type="domain" description="Aminoacyl-tRNA synthetase class Ia" evidence="14">
    <location>
        <begin position="28"/>
        <end position="596"/>
    </location>
</feature>
<dbReference type="InterPro" id="IPR037118">
    <property type="entry name" value="Val-tRNA_synth_C_sf"/>
</dbReference>
<dbReference type="PRINTS" id="PR00986">
    <property type="entry name" value="TRNASYNTHVAL"/>
</dbReference>
<evidence type="ECO:0000256" key="4">
    <source>
        <dbReference type="ARBA" id="ARBA00022598"/>
    </source>
</evidence>
<dbReference type="GO" id="GO:0005524">
    <property type="term" value="F:ATP binding"/>
    <property type="evidence" value="ECO:0007669"/>
    <property type="project" value="UniProtKB-UniRule"/>
</dbReference>
<dbReference type="InterPro" id="IPR001412">
    <property type="entry name" value="aa-tRNA-synth_I_CS"/>
</dbReference>
<comment type="subunit">
    <text evidence="2 12">Monomer.</text>
</comment>
<dbReference type="GO" id="GO:0006438">
    <property type="term" value="P:valyl-tRNA aminoacylation"/>
    <property type="evidence" value="ECO:0007669"/>
    <property type="project" value="UniProtKB-UniRule"/>
</dbReference>
<evidence type="ECO:0000256" key="13">
    <source>
        <dbReference type="SAM" id="MobiDB-lite"/>
    </source>
</evidence>
<dbReference type="SUPFAM" id="SSF46589">
    <property type="entry name" value="tRNA-binding arm"/>
    <property type="match status" value="1"/>
</dbReference>
<evidence type="ECO:0000256" key="8">
    <source>
        <dbReference type="ARBA" id="ARBA00023054"/>
    </source>
</evidence>
<dbReference type="PROSITE" id="PS00178">
    <property type="entry name" value="AA_TRNA_LIGASE_I"/>
    <property type="match status" value="1"/>
</dbReference>
<name>A0A259TWA3_9BACT</name>
<evidence type="ECO:0000259" key="16">
    <source>
        <dbReference type="Pfam" id="PF10458"/>
    </source>
</evidence>
<dbReference type="InterPro" id="IPR033705">
    <property type="entry name" value="Anticodon_Ia_Val"/>
</dbReference>
<dbReference type="PANTHER" id="PTHR11946">
    <property type="entry name" value="VALYL-TRNA SYNTHETASES"/>
    <property type="match status" value="1"/>
</dbReference>
<evidence type="ECO:0000256" key="7">
    <source>
        <dbReference type="ARBA" id="ARBA00022917"/>
    </source>
</evidence>
<evidence type="ECO:0000313" key="18">
    <source>
        <dbReference type="Proteomes" id="UP000216446"/>
    </source>
</evidence>
<keyword evidence="3 12" id="KW-0963">Cytoplasm</keyword>
<dbReference type="SUPFAM" id="SSF50677">
    <property type="entry name" value="ValRS/IleRS/LeuRS editing domain"/>
    <property type="match status" value="1"/>
</dbReference>
<evidence type="ECO:0000313" key="17">
    <source>
        <dbReference type="EMBL" id="OZC02062.1"/>
    </source>
</evidence>
<evidence type="ECO:0000256" key="5">
    <source>
        <dbReference type="ARBA" id="ARBA00022741"/>
    </source>
</evidence>
<comment type="catalytic activity">
    <reaction evidence="10 12">
        <text>tRNA(Val) + L-valine + ATP = L-valyl-tRNA(Val) + AMP + diphosphate</text>
        <dbReference type="Rhea" id="RHEA:10704"/>
        <dbReference type="Rhea" id="RHEA-COMP:9672"/>
        <dbReference type="Rhea" id="RHEA-COMP:9708"/>
        <dbReference type="ChEBI" id="CHEBI:30616"/>
        <dbReference type="ChEBI" id="CHEBI:33019"/>
        <dbReference type="ChEBI" id="CHEBI:57762"/>
        <dbReference type="ChEBI" id="CHEBI:78442"/>
        <dbReference type="ChEBI" id="CHEBI:78537"/>
        <dbReference type="ChEBI" id="CHEBI:456215"/>
        <dbReference type="EC" id="6.1.1.9"/>
    </reaction>
</comment>
<dbReference type="Pfam" id="PF10458">
    <property type="entry name" value="Val_tRNA-synt_C"/>
    <property type="match status" value="1"/>
</dbReference>
<keyword evidence="5 12" id="KW-0547">Nucleotide-binding</keyword>
<dbReference type="CDD" id="cd00817">
    <property type="entry name" value="ValRS_core"/>
    <property type="match status" value="1"/>
</dbReference>
<dbReference type="Pfam" id="PF00133">
    <property type="entry name" value="tRNA-synt_1"/>
    <property type="match status" value="1"/>
</dbReference>
<keyword evidence="18" id="KW-1185">Reference proteome</keyword>
<keyword evidence="4 12" id="KW-0436">Ligase</keyword>
<dbReference type="Proteomes" id="UP000216446">
    <property type="component" value="Unassembled WGS sequence"/>
</dbReference>
<sequence length="924" mass="103395">MSDPKNTPTPPAPEASGAAYEPTAVEAKWYPFWEDGGFFHADPEKVTSGEKEPFVIPMPPPNVTGRLHMGHALQDTVQDLLIRMKRMQGFEALWIPGQDHAGIATQNVVERTLKKEGMDRKEMGREAFLEKVWDWREEYGDIILQQKRRMGDSCDWRYSRFTMDEGLSRAVQEVFVRLHEQGLVYKGEYLVNWDPENQTVISNEEVDNVERPGHLWTIRYPLVDASGADTGEHVMIATTRPETIPADTAIAVHPDDERFQHLVGQRVRVPVGNRLVPIIADEAIKMDFGAGALKVTPGHSEVDWEIGKRHDVEVLSIMNLDGTLNELAGTYAGMDRAEAKKRIVSDLDAGGYLVKTEDYTVTTPISNRSKAVIEPLLSPQWYVSMAPLAEKALAVVNDGTVSFHPPRWANEYRRWMEDIRDWPISRQLWWGHRIPVWYYTDEAGEIDESRDFVVSVDCPEPGMVQDEDVLDTWFSSWLWPFATLGWPDADVPTEGAAMASPEALKAFYPASVLVSGYDILFFWIARMVMAGVHFTDEAPFTDVFITGMIKDKQGRWMSKSLGNGIDPLDMIEQYGADAVRFTLSVLCAQGQDIKLDPAKFEGGRNFANKVWNASRVFGRFIPTDDAGRPTATPGRQRPFADLDLVERWIVTRFAQTVASVDESLARFRISEAAQTVYDFVWNDFCDWYLELIKPERDEAGEVQDMEAEPLALAVEVFEGALKLLHPFMPFLTEELWWKQRPRENADALIAASWPTPEAGEQDEDAVALFAMVQDLTTAVRQVRAQYGVSPSKPLAATISVGGEDAAATAEALETVRGYIERLARVDRLTIAPEAEKPAASAAVVVERHQVFVPLAGMIDLDAERERLAGEISNKRKFLGSVEGKLRNEAFVARAPEAVVAKEKQKAADAKAEIAALEANLADLG</sequence>
<protein>
    <recommendedName>
        <fullName evidence="12">Valine--tRNA ligase</fullName>
        <ecNumber evidence="12">6.1.1.9</ecNumber>
    </recommendedName>
    <alternativeName>
        <fullName evidence="12">Valyl-tRNA synthetase</fullName>
        <shortName evidence="12">ValRS</shortName>
    </alternativeName>
</protein>
<dbReference type="FunFam" id="1.10.287.380:FF:000001">
    <property type="entry name" value="Valine--tRNA ligase"/>
    <property type="match status" value="1"/>
</dbReference>
<dbReference type="Pfam" id="PF08264">
    <property type="entry name" value="Anticodon_1"/>
    <property type="match status" value="1"/>
</dbReference>
<dbReference type="InParanoid" id="A0A259TWA3"/>
<dbReference type="Gene3D" id="1.10.287.380">
    <property type="entry name" value="Valyl-tRNA synthetase, C-terminal domain"/>
    <property type="match status" value="1"/>
</dbReference>
<dbReference type="InterPro" id="IPR002303">
    <property type="entry name" value="Valyl-tRNA_ligase"/>
</dbReference>
<feature type="domain" description="Methionyl/Valyl/Leucyl/Isoleucyl-tRNA synthetase anticodon-binding" evidence="15">
    <location>
        <begin position="646"/>
        <end position="796"/>
    </location>
</feature>
<evidence type="ECO:0000256" key="12">
    <source>
        <dbReference type="HAMAP-Rule" id="MF_02004"/>
    </source>
</evidence>
<keyword evidence="7 12" id="KW-0648">Protein biosynthesis</keyword>
<feature type="domain" description="Valyl-tRNA synthetase tRNA-binding arm" evidence="16">
    <location>
        <begin position="859"/>
        <end position="924"/>
    </location>
</feature>
<dbReference type="NCBIfam" id="TIGR00422">
    <property type="entry name" value="valS"/>
    <property type="match status" value="1"/>
</dbReference>
<comment type="domain">
    <text evidence="12">ValRS has two distinct active sites: one for aminoacylation and one for editing. The misactivated threonine is translocated from the active site to the editing site.</text>
</comment>
<dbReference type="FunFam" id="3.40.50.620:FF:000032">
    <property type="entry name" value="Valine--tRNA ligase"/>
    <property type="match status" value="1"/>
</dbReference>
<evidence type="ECO:0000259" key="14">
    <source>
        <dbReference type="Pfam" id="PF00133"/>
    </source>
</evidence>
<comment type="subcellular location">
    <subcellularLocation>
        <location evidence="1 12">Cytoplasm</location>
    </subcellularLocation>
</comment>